<feature type="non-terminal residue" evidence="2">
    <location>
        <position position="195"/>
    </location>
</feature>
<evidence type="ECO:0000313" key="3">
    <source>
        <dbReference type="Proteomes" id="UP001597181"/>
    </source>
</evidence>
<accession>A0ABW3TQ59</accession>
<evidence type="ECO:0008006" key="4">
    <source>
        <dbReference type="Google" id="ProtNLM"/>
    </source>
</evidence>
<reference evidence="3" key="1">
    <citation type="journal article" date="2019" name="Int. J. Syst. Evol. Microbiol.">
        <title>The Global Catalogue of Microorganisms (GCM) 10K type strain sequencing project: providing services to taxonomists for standard genome sequencing and annotation.</title>
        <authorList>
            <consortium name="The Broad Institute Genomics Platform"/>
            <consortium name="The Broad Institute Genome Sequencing Center for Infectious Disease"/>
            <person name="Wu L."/>
            <person name="Ma J."/>
        </authorList>
    </citation>
    <scope>NUCLEOTIDE SEQUENCE [LARGE SCALE GENOMIC DNA]</scope>
    <source>
        <strain evidence="3">CCUG 50213</strain>
    </source>
</reference>
<organism evidence="2 3">
    <name type="scientific">Leucobacter albus</name>
    <dbReference type="NCBI Taxonomy" id="272210"/>
    <lineage>
        <taxon>Bacteria</taxon>
        <taxon>Bacillati</taxon>
        <taxon>Actinomycetota</taxon>
        <taxon>Actinomycetes</taxon>
        <taxon>Micrococcales</taxon>
        <taxon>Microbacteriaceae</taxon>
        <taxon>Leucobacter</taxon>
    </lineage>
</organism>
<feature type="region of interest" description="Disordered" evidence="1">
    <location>
        <begin position="172"/>
        <end position="195"/>
    </location>
</feature>
<name>A0ABW3TQ59_9MICO</name>
<proteinExistence type="predicted"/>
<protein>
    <recommendedName>
        <fullName evidence="4">Helix-turn-helix DNA binding domain protein</fullName>
    </recommendedName>
</protein>
<sequence length="195" mass="21670">MTAEILQIDIDAAQRRAERIRFHATNANEAMQSLLKLVKTAQELDDHVTLGYASWTAYVTDLFGDEPLRLARDVRRELVAELSDAGMSTRAIAPIVGVSHMQVSNDVREQGVKNFTPEPAPFEVEGFTVNPSTGEIIDPQDVRDALGDKVADAYEKVQWDKPTTTEHTVTEKIKTVTGLDGKEYKRPEPRGPKPV</sequence>
<evidence type="ECO:0000256" key="1">
    <source>
        <dbReference type="SAM" id="MobiDB-lite"/>
    </source>
</evidence>
<gene>
    <name evidence="2" type="ORF">ACFQ3U_11110</name>
</gene>
<dbReference type="Proteomes" id="UP001597181">
    <property type="component" value="Unassembled WGS sequence"/>
</dbReference>
<dbReference type="EMBL" id="JBHTLY010000004">
    <property type="protein sequence ID" value="MFD1202442.1"/>
    <property type="molecule type" value="Genomic_DNA"/>
</dbReference>
<keyword evidence="3" id="KW-1185">Reference proteome</keyword>
<comment type="caution">
    <text evidence="2">The sequence shown here is derived from an EMBL/GenBank/DDBJ whole genome shotgun (WGS) entry which is preliminary data.</text>
</comment>
<evidence type="ECO:0000313" key="2">
    <source>
        <dbReference type="EMBL" id="MFD1202442.1"/>
    </source>
</evidence>